<dbReference type="STRING" id="27349.A0A0L6VL84"/>
<accession>A0A0L6VL84</accession>
<evidence type="ECO:0000313" key="2">
    <source>
        <dbReference type="EMBL" id="KNZ60860.1"/>
    </source>
</evidence>
<name>A0A0L6VL84_9BASI</name>
<dbReference type="AlphaFoldDB" id="A0A0L6VL84"/>
<proteinExistence type="predicted"/>
<evidence type="ECO:0000313" key="3">
    <source>
        <dbReference type="Proteomes" id="UP000037035"/>
    </source>
</evidence>
<keyword evidence="3" id="KW-1185">Reference proteome</keyword>
<comment type="caution">
    <text evidence="2">The sequence shown here is derived from an EMBL/GenBank/DDBJ whole genome shotgun (WGS) entry which is preliminary data.</text>
</comment>
<dbReference type="VEuPathDB" id="FungiDB:VP01_148g7"/>
<dbReference type="EMBL" id="LAVV01005442">
    <property type="protein sequence ID" value="KNZ60860.1"/>
    <property type="molecule type" value="Genomic_DNA"/>
</dbReference>
<evidence type="ECO:0000256" key="1">
    <source>
        <dbReference type="SAM" id="Coils"/>
    </source>
</evidence>
<keyword evidence="1" id="KW-0175">Coiled coil</keyword>
<dbReference type="Proteomes" id="UP000037035">
    <property type="component" value="Unassembled WGS sequence"/>
</dbReference>
<sequence length="185" mass="21150">MENLHKVLADHEAKVEGGFLQLYRWRELDRTEREAIKNLLSGKVDIEVFERLSEAQKECANQISFRLQSKIGRMISKQKCRCISPTITKKLEEIVEELTARLRQTESSLNSFKCDEYPREMNFVKSGLEKVVNDLKEFLGETLANNSFKGNVKNGSSGLISIIDSSSFIRNRNYEVIRLASTLGS</sequence>
<organism evidence="2 3">
    <name type="scientific">Puccinia sorghi</name>
    <dbReference type="NCBI Taxonomy" id="27349"/>
    <lineage>
        <taxon>Eukaryota</taxon>
        <taxon>Fungi</taxon>
        <taxon>Dikarya</taxon>
        <taxon>Basidiomycota</taxon>
        <taxon>Pucciniomycotina</taxon>
        <taxon>Pucciniomycetes</taxon>
        <taxon>Pucciniales</taxon>
        <taxon>Pucciniaceae</taxon>
        <taxon>Puccinia</taxon>
    </lineage>
</organism>
<reference evidence="2 3" key="1">
    <citation type="submission" date="2015-08" db="EMBL/GenBank/DDBJ databases">
        <title>Next Generation Sequencing and Analysis of the Genome of Puccinia sorghi L Schw, the Causal Agent of Maize Common Rust.</title>
        <authorList>
            <person name="Rochi L."/>
            <person name="Burguener G."/>
            <person name="Darino M."/>
            <person name="Turjanski A."/>
            <person name="Kreff E."/>
            <person name="Dieguez M.J."/>
            <person name="Sacco F."/>
        </authorList>
    </citation>
    <scope>NUCLEOTIDE SEQUENCE [LARGE SCALE GENOMIC DNA]</scope>
    <source>
        <strain evidence="2 3">RO10H11247</strain>
    </source>
</reference>
<gene>
    <name evidence="2" type="ORF">VP01_148g7</name>
</gene>
<protein>
    <submittedName>
        <fullName evidence="2">Uncharacterized protein</fullName>
    </submittedName>
</protein>
<feature type="coiled-coil region" evidence="1">
    <location>
        <begin position="88"/>
        <end position="115"/>
    </location>
</feature>